<name>A0ABU6RFC9_9FABA</name>
<comment type="caution">
    <text evidence="1">The sequence shown here is derived from an EMBL/GenBank/DDBJ whole genome shotgun (WGS) entry which is preliminary data.</text>
</comment>
<keyword evidence="1" id="KW-0808">Transferase</keyword>
<dbReference type="EMBL" id="JASCZI010030452">
    <property type="protein sequence ID" value="MED6122735.1"/>
    <property type="molecule type" value="Genomic_DNA"/>
</dbReference>
<accession>A0ABU6RFC9</accession>
<dbReference type="PANTHER" id="PTHR45660">
    <property type="entry name" value="HISTONE-LYSINE N-METHYLTRANSFERASE SETMAR"/>
    <property type="match status" value="1"/>
</dbReference>
<dbReference type="PANTHER" id="PTHR45660:SF3">
    <property type="entry name" value="HISTONE-LYSINE N-METHYLTRANSFERASE FAMILY MEMBER SUVH9"/>
    <property type="match status" value="1"/>
</dbReference>
<sequence>MKNGGEFPYNLQGILVMGKALIFECGPFCSCSSSQNGVKNRLEVFRSRQTLDLIQAGSFICEYAGVVLTREQAQLLMMNGDALIYPNRFSQRWAEWGDGSVCSV</sequence>
<evidence type="ECO:0000313" key="1">
    <source>
        <dbReference type="EMBL" id="MED6122735.1"/>
    </source>
</evidence>
<dbReference type="Proteomes" id="UP001341840">
    <property type="component" value="Unassembled WGS sequence"/>
</dbReference>
<gene>
    <name evidence="1" type="primary">SUVH2_2</name>
    <name evidence="1" type="ORF">PIB30_042654</name>
</gene>
<dbReference type="GO" id="GO:0032259">
    <property type="term" value="P:methylation"/>
    <property type="evidence" value="ECO:0007669"/>
    <property type="project" value="UniProtKB-KW"/>
</dbReference>
<reference evidence="1 2" key="1">
    <citation type="journal article" date="2023" name="Plants (Basel)">
        <title>Bridging the Gap: Combining Genomics and Transcriptomics Approaches to Understand Stylosanthes scabra, an Orphan Legume from the Brazilian Caatinga.</title>
        <authorList>
            <person name="Ferreira-Neto J.R.C."/>
            <person name="da Silva M.D."/>
            <person name="Binneck E."/>
            <person name="de Melo N.F."/>
            <person name="da Silva R.H."/>
            <person name="de Melo A.L.T.M."/>
            <person name="Pandolfi V."/>
            <person name="Bustamante F.O."/>
            <person name="Brasileiro-Vidal A.C."/>
            <person name="Benko-Iseppon A.M."/>
        </authorList>
    </citation>
    <scope>NUCLEOTIDE SEQUENCE [LARGE SCALE GENOMIC DNA]</scope>
    <source>
        <tissue evidence="1">Leaves</tissue>
    </source>
</reference>
<dbReference type="SUPFAM" id="SSF82199">
    <property type="entry name" value="SET domain"/>
    <property type="match status" value="1"/>
</dbReference>
<protein>
    <submittedName>
        <fullName evidence="1">Histone-lysine N-methyltransferase member suvh2</fullName>
        <ecNumber evidence="1">2.1.1.354</ecNumber>
    </submittedName>
</protein>
<evidence type="ECO:0000313" key="2">
    <source>
        <dbReference type="Proteomes" id="UP001341840"/>
    </source>
</evidence>
<organism evidence="1 2">
    <name type="scientific">Stylosanthes scabra</name>
    <dbReference type="NCBI Taxonomy" id="79078"/>
    <lineage>
        <taxon>Eukaryota</taxon>
        <taxon>Viridiplantae</taxon>
        <taxon>Streptophyta</taxon>
        <taxon>Embryophyta</taxon>
        <taxon>Tracheophyta</taxon>
        <taxon>Spermatophyta</taxon>
        <taxon>Magnoliopsida</taxon>
        <taxon>eudicotyledons</taxon>
        <taxon>Gunneridae</taxon>
        <taxon>Pentapetalae</taxon>
        <taxon>rosids</taxon>
        <taxon>fabids</taxon>
        <taxon>Fabales</taxon>
        <taxon>Fabaceae</taxon>
        <taxon>Papilionoideae</taxon>
        <taxon>50 kb inversion clade</taxon>
        <taxon>dalbergioids sensu lato</taxon>
        <taxon>Dalbergieae</taxon>
        <taxon>Pterocarpus clade</taxon>
        <taxon>Stylosanthes</taxon>
    </lineage>
</organism>
<dbReference type="InterPro" id="IPR051357">
    <property type="entry name" value="H3K9_HMTase_SUVAR3-9"/>
</dbReference>
<dbReference type="GO" id="GO:0140999">
    <property type="term" value="F:histone H3K4 trimethyltransferase activity"/>
    <property type="evidence" value="ECO:0007669"/>
    <property type="project" value="UniProtKB-EC"/>
</dbReference>
<dbReference type="Gene3D" id="2.170.270.10">
    <property type="entry name" value="SET domain"/>
    <property type="match status" value="1"/>
</dbReference>
<dbReference type="EC" id="2.1.1.354" evidence="1"/>
<proteinExistence type="predicted"/>
<keyword evidence="1" id="KW-0489">Methyltransferase</keyword>
<keyword evidence="2" id="KW-1185">Reference proteome</keyword>
<dbReference type="InterPro" id="IPR046341">
    <property type="entry name" value="SET_dom_sf"/>
</dbReference>